<reference evidence="1" key="1">
    <citation type="submission" date="2019-12" db="EMBL/GenBank/DDBJ databases">
        <title>Genome sequencing and annotation of Brassica cretica.</title>
        <authorList>
            <person name="Studholme D.J."/>
            <person name="Sarris P."/>
        </authorList>
    </citation>
    <scope>NUCLEOTIDE SEQUENCE</scope>
    <source>
        <strain evidence="1">PFS-109/04</strain>
        <tissue evidence="1">Leaf</tissue>
    </source>
</reference>
<evidence type="ECO:0000313" key="1">
    <source>
        <dbReference type="EMBL" id="KAF3588056.1"/>
    </source>
</evidence>
<name>A0A8S9S5S5_BRACR</name>
<gene>
    <name evidence="1" type="ORF">F2Q69_00031838</name>
</gene>
<proteinExistence type="predicted"/>
<comment type="caution">
    <text evidence="1">The sequence shown here is derived from an EMBL/GenBank/DDBJ whole genome shotgun (WGS) entry which is preliminary data.</text>
</comment>
<dbReference type="AlphaFoldDB" id="A0A8S9S5S5"/>
<dbReference type="Proteomes" id="UP000712600">
    <property type="component" value="Unassembled WGS sequence"/>
</dbReference>
<sequence>MVKRIPTEKMRFHIFGVNAWVLKLLQLQADIFLPLELETGYSSAGEAERKVNSSTT</sequence>
<accession>A0A8S9S5S5</accession>
<dbReference type="EMBL" id="QGKX02000088">
    <property type="protein sequence ID" value="KAF3588056.1"/>
    <property type="molecule type" value="Genomic_DNA"/>
</dbReference>
<protein>
    <submittedName>
        <fullName evidence="1">Uncharacterized protein</fullName>
    </submittedName>
</protein>
<evidence type="ECO:0000313" key="2">
    <source>
        <dbReference type="Proteomes" id="UP000712600"/>
    </source>
</evidence>
<organism evidence="1 2">
    <name type="scientific">Brassica cretica</name>
    <name type="common">Mustard</name>
    <dbReference type="NCBI Taxonomy" id="69181"/>
    <lineage>
        <taxon>Eukaryota</taxon>
        <taxon>Viridiplantae</taxon>
        <taxon>Streptophyta</taxon>
        <taxon>Embryophyta</taxon>
        <taxon>Tracheophyta</taxon>
        <taxon>Spermatophyta</taxon>
        <taxon>Magnoliopsida</taxon>
        <taxon>eudicotyledons</taxon>
        <taxon>Gunneridae</taxon>
        <taxon>Pentapetalae</taxon>
        <taxon>rosids</taxon>
        <taxon>malvids</taxon>
        <taxon>Brassicales</taxon>
        <taxon>Brassicaceae</taxon>
        <taxon>Brassiceae</taxon>
        <taxon>Brassica</taxon>
    </lineage>
</organism>